<evidence type="ECO:0000313" key="3">
    <source>
        <dbReference type="Proteomes" id="UP001458946"/>
    </source>
</evidence>
<feature type="signal peptide" evidence="1">
    <location>
        <begin position="1"/>
        <end position="21"/>
    </location>
</feature>
<organism evidence="2 3">
    <name type="scientific">Deinococcus xinjiangensis</name>
    <dbReference type="NCBI Taxonomy" id="457454"/>
    <lineage>
        <taxon>Bacteria</taxon>
        <taxon>Thermotogati</taxon>
        <taxon>Deinococcota</taxon>
        <taxon>Deinococci</taxon>
        <taxon>Deinococcales</taxon>
        <taxon>Deinococcaceae</taxon>
        <taxon>Deinococcus</taxon>
    </lineage>
</organism>
<evidence type="ECO:0008006" key="4">
    <source>
        <dbReference type="Google" id="ProtNLM"/>
    </source>
</evidence>
<dbReference type="EMBL" id="BAABRN010000003">
    <property type="protein sequence ID" value="GAA5500688.1"/>
    <property type="molecule type" value="Genomic_DNA"/>
</dbReference>
<name>A0ABP9V9K8_9DEIO</name>
<dbReference type="Proteomes" id="UP001458946">
    <property type="component" value="Unassembled WGS sequence"/>
</dbReference>
<keyword evidence="1" id="KW-0732">Signal</keyword>
<reference evidence="2 3" key="1">
    <citation type="submission" date="2024-02" db="EMBL/GenBank/DDBJ databases">
        <title>Deinococcus xinjiangensis NBRC 107630.</title>
        <authorList>
            <person name="Ichikawa N."/>
            <person name="Katano-Makiyama Y."/>
            <person name="Hidaka K."/>
        </authorList>
    </citation>
    <scope>NUCLEOTIDE SEQUENCE [LARGE SCALE GENOMIC DNA]</scope>
    <source>
        <strain evidence="2 3">NBRC 107630</strain>
    </source>
</reference>
<dbReference type="RefSeq" id="WP_353540669.1">
    <property type="nucleotide sequence ID" value="NZ_BAABRN010000003.1"/>
</dbReference>
<protein>
    <recommendedName>
        <fullName evidence="4">DUF1795 domain-containing protein</fullName>
    </recommendedName>
</protein>
<feature type="chain" id="PRO_5045790794" description="DUF1795 domain-containing protein" evidence="1">
    <location>
        <begin position="22"/>
        <end position="153"/>
    </location>
</feature>
<comment type="caution">
    <text evidence="2">The sequence shown here is derived from an EMBL/GenBank/DDBJ whole genome shotgun (WGS) entry which is preliminary data.</text>
</comment>
<gene>
    <name evidence="2" type="ORF">Dxin01_00413</name>
</gene>
<sequence>MLRPALTAFFALLSVSWGASALVVPLKGWTPIGGDASQWQDAAGACLIREDKYGQAFPQLTDKQQATATANRLRSSLTAGGLKEVVTQPVAGEGGAWNVLASYAYQESGVTYRISQLFMSQGGILRTVSGSSALNNTNACANAMRDFIRYSVN</sequence>
<evidence type="ECO:0000313" key="2">
    <source>
        <dbReference type="EMBL" id="GAA5500688.1"/>
    </source>
</evidence>
<evidence type="ECO:0000256" key="1">
    <source>
        <dbReference type="SAM" id="SignalP"/>
    </source>
</evidence>
<proteinExistence type="predicted"/>
<keyword evidence="3" id="KW-1185">Reference proteome</keyword>
<accession>A0ABP9V9K8</accession>